<protein>
    <recommendedName>
        <fullName evidence="5">Hyaluronan/mRNA-binding protein domain-containing protein</fullName>
    </recommendedName>
</protein>
<dbReference type="Proteomes" id="UP001491310">
    <property type="component" value="Unassembled WGS sequence"/>
</dbReference>
<feature type="region of interest" description="Disordered" evidence="2">
    <location>
        <begin position="289"/>
        <end position="315"/>
    </location>
</feature>
<sequence>MASPVNGAEPPRERPRLKLKPRDEAAAQRAAIERAGSGKSNPFGAAKPREAILATRVGKKEEDILKEEVLKEKLALRLTPDQIEAKKALEAAVEEVKQDLEVEDDAAKKEALQVELKDRESKLDGLMEQFEKLAVERAKSGEIGVRPSERRRQVEEAQLAAGGFAGGRPDAYGGQSRGGFSGGGGRGFAGRGGYDYGNGGQRGGRGGGFGRYDNFQQGEGGGSYGSTYKESGGSYDSYGQAGYTPAPSYGDNNGYGRGGGRGGRGGGRTDSAGLYDRFGGGYGASPAEYGAGGAGGFDTAGEVEYQSPYTRQDRF</sequence>
<keyword evidence="1" id="KW-0175">Coiled coil</keyword>
<feature type="compositionally biased region" description="Gly residues" evidence="2">
    <location>
        <begin position="253"/>
        <end position="268"/>
    </location>
</feature>
<dbReference type="EMBL" id="JALJOT010000003">
    <property type="protein sequence ID" value="KAK9916922.1"/>
    <property type="molecule type" value="Genomic_DNA"/>
</dbReference>
<reference evidence="3 4" key="1">
    <citation type="journal article" date="2024" name="Nat. Commun.">
        <title>Phylogenomics reveals the evolutionary origins of lichenization in chlorophyte algae.</title>
        <authorList>
            <person name="Puginier C."/>
            <person name="Libourel C."/>
            <person name="Otte J."/>
            <person name="Skaloud P."/>
            <person name="Haon M."/>
            <person name="Grisel S."/>
            <person name="Petersen M."/>
            <person name="Berrin J.G."/>
            <person name="Delaux P.M."/>
            <person name="Dal Grande F."/>
            <person name="Keller J."/>
        </authorList>
    </citation>
    <scope>NUCLEOTIDE SEQUENCE [LARGE SCALE GENOMIC DNA]</scope>
    <source>
        <strain evidence="3 4">SAG 216-7</strain>
    </source>
</reference>
<comment type="caution">
    <text evidence="3">The sequence shown here is derived from an EMBL/GenBank/DDBJ whole genome shotgun (WGS) entry which is preliminary data.</text>
</comment>
<evidence type="ECO:0000256" key="2">
    <source>
        <dbReference type="SAM" id="MobiDB-lite"/>
    </source>
</evidence>
<keyword evidence="4" id="KW-1185">Reference proteome</keyword>
<feature type="compositionally biased region" description="Basic and acidic residues" evidence="2">
    <location>
        <begin position="10"/>
        <end position="26"/>
    </location>
</feature>
<proteinExistence type="predicted"/>
<feature type="coiled-coil region" evidence="1">
    <location>
        <begin position="86"/>
        <end position="136"/>
    </location>
</feature>
<name>A0ABR2YZ49_9CHLO</name>
<accession>A0ABR2YZ49</accession>
<evidence type="ECO:0000256" key="1">
    <source>
        <dbReference type="SAM" id="Coils"/>
    </source>
</evidence>
<evidence type="ECO:0008006" key="5">
    <source>
        <dbReference type="Google" id="ProtNLM"/>
    </source>
</evidence>
<evidence type="ECO:0000313" key="4">
    <source>
        <dbReference type="Proteomes" id="UP001491310"/>
    </source>
</evidence>
<feature type="compositionally biased region" description="Gly residues" evidence="2">
    <location>
        <begin position="175"/>
        <end position="210"/>
    </location>
</feature>
<feature type="region of interest" description="Disordered" evidence="2">
    <location>
        <begin position="1"/>
        <end position="47"/>
    </location>
</feature>
<gene>
    <name evidence="3" type="ORF">WJX75_008824</name>
</gene>
<evidence type="ECO:0000313" key="3">
    <source>
        <dbReference type="EMBL" id="KAK9916922.1"/>
    </source>
</evidence>
<feature type="region of interest" description="Disordered" evidence="2">
    <location>
        <begin position="161"/>
        <end position="277"/>
    </location>
</feature>
<organism evidence="3 4">
    <name type="scientific">Coccomyxa subellipsoidea</name>
    <dbReference type="NCBI Taxonomy" id="248742"/>
    <lineage>
        <taxon>Eukaryota</taxon>
        <taxon>Viridiplantae</taxon>
        <taxon>Chlorophyta</taxon>
        <taxon>core chlorophytes</taxon>
        <taxon>Trebouxiophyceae</taxon>
        <taxon>Trebouxiophyceae incertae sedis</taxon>
        <taxon>Coccomyxaceae</taxon>
        <taxon>Coccomyxa</taxon>
    </lineage>
</organism>